<feature type="compositionally biased region" description="Pro residues" evidence="1">
    <location>
        <begin position="364"/>
        <end position="376"/>
    </location>
</feature>
<gene>
    <name evidence="3" type="ORF">E5676_scaffold529G00360</name>
    <name evidence="2" type="ORF">E6C27_scaffold56G00940</name>
</gene>
<feature type="compositionally biased region" description="Acidic residues" evidence="1">
    <location>
        <begin position="341"/>
        <end position="352"/>
    </location>
</feature>
<comment type="caution">
    <text evidence="2">The sequence shown here is derived from an EMBL/GenBank/DDBJ whole genome shotgun (WGS) entry which is preliminary data.</text>
</comment>
<organism evidence="2 4">
    <name type="scientific">Cucumis melo var. makuwa</name>
    <name type="common">Oriental melon</name>
    <dbReference type="NCBI Taxonomy" id="1194695"/>
    <lineage>
        <taxon>Eukaryota</taxon>
        <taxon>Viridiplantae</taxon>
        <taxon>Streptophyta</taxon>
        <taxon>Embryophyta</taxon>
        <taxon>Tracheophyta</taxon>
        <taxon>Spermatophyta</taxon>
        <taxon>Magnoliopsida</taxon>
        <taxon>eudicotyledons</taxon>
        <taxon>Gunneridae</taxon>
        <taxon>Pentapetalae</taxon>
        <taxon>rosids</taxon>
        <taxon>fabids</taxon>
        <taxon>Cucurbitales</taxon>
        <taxon>Cucurbitaceae</taxon>
        <taxon>Benincaseae</taxon>
        <taxon>Cucumis</taxon>
    </lineage>
</organism>
<dbReference type="EMBL" id="SSTD01007155">
    <property type="protein sequence ID" value="TYK19072.1"/>
    <property type="molecule type" value="Genomic_DNA"/>
</dbReference>
<evidence type="ECO:0000313" key="3">
    <source>
        <dbReference type="EMBL" id="TYK19072.1"/>
    </source>
</evidence>
<protein>
    <submittedName>
        <fullName evidence="2 3">Mitochondrial protein</fullName>
    </submittedName>
</protein>
<evidence type="ECO:0000313" key="5">
    <source>
        <dbReference type="Proteomes" id="UP000321947"/>
    </source>
</evidence>
<feature type="region of interest" description="Disordered" evidence="1">
    <location>
        <begin position="295"/>
        <end position="376"/>
    </location>
</feature>
<name>A0A5A7SXZ6_CUCMM</name>
<reference evidence="4 5" key="1">
    <citation type="submission" date="2019-08" db="EMBL/GenBank/DDBJ databases">
        <title>Draft genome sequences of two oriental melons (Cucumis melo L. var makuwa).</title>
        <authorList>
            <person name="Kwon S.-Y."/>
        </authorList>
    </citation>
    <scope>NUCLEOTIDE SEQUENCE [LARGE SCALE GENOMIC DNA]</scope>
    <source>
        <strain evidence="5">cv. Chang Bougi</strain>
        <strain evidence="4">cv. SW 3</strain>
        <tissue evidence="2">Leaf</tissue>
    </source>
</reference>
<dbReference type="OrthoDB" id="8048545at2759"/>
<evidence type="ECO:0000313" key="4">
    <source>
        <dbReference type="Proteomes" id="UP000321393"/>
    </source>
</evidence>
<dbReference type="Proteomes" id="UP000321393">
    <property type="component" value="Unassembled WGS sequence"/>
</dbReference>
<evidence type="ECO:0000313" key="2">
    <source>
        <dbReference type="EMBL" id="KAA0035920.1"/>
    </source>
</evidence>
<dbReference type="EMBL" id="SSTE01019881">
    <property type="protein sequence ID" value="KAA0035920.1"/>
    <property type="molecule type" value="Genomic_DNA"/>
</dbReference>
<dbReference type="Proteomes" id="UP000321947">
    <property type="component" value="Unassembled WGS sequence"/>
</dbReference>
<proteinExistence type="predicted"/>
<accession>A0A5A7SXZ6</accession>
<evidence type="ECO:0000256" key="1">
    <source>
        <dbReference type="SAM" id="MobiDB-lite"/>
    </source>
</evidence>
<sequence>MPVDSSTLPAEVPKVDAQADGTDINSETISKEVIADNSELVPSAHVRKNHPSSFIIGDPSAGIITKKKEKVDYSKMIADLCYTCAIESLIVDVALKDEYWINAMQEELLQFRRDNALTLVPKPEGANIIEFEMSMVGELSCFLGLQIKQKSEEAVKRILKYIHGTSNFRIMYSYDTTLILVGYCDADWAYALLMIGNAPLEAEVSSKLPKSVLETVDSSYPATSGTHAPNVPKTLLSNMDSDDLDDVPLARLLKKTTVLEVTVEMFAAPFVSVHSQESSSIEEVFVPTPSIHHTSNVQPGPLIQSPLSTSFPSESNVAHASVPSDVSTTLEGRTDVRSDENEVDPPDPDIYFEEVSANADNNPTIPPSSPEIPIAP</sequence>
<feature type="compositionally biased region" description="Polar residues" evidence="1">
    <location>
        <begin position="305"/>
        <end position="331"/>
    </location>
</feature>
<dbReference type="AlphaFoldDB" id="A0A5A7SXZ6"/>